<evidence type="ECO:0000313" key="2">
    <source>
        <dbReference type="Proteomes" id="UP001187682"/>
    </source>
</evidence>
<gene>
    <name evidence="1" type="ORF">DNG_08062</name>
</gene>
<reference evidence="1" key="1">
    <citation type="submission" date="2018-03" db="EMBL/GenBank/DDBJ databases">
        <authorList>
            <person name="Guldener U."/>
        </authorList>
    </citation>
    <scope>NUCLEOTIDE SEQUENCE</scope>
</reference>
<keyword evidence="2" id="KW-1185">Reference proteome</keyword>
<protein>
    <recommendedName>
        <fullName evidence="3">SnoaL-like domain-containing protein</fullName>
    </recommendedName>
</protein>
<dbReference type="PANTHER" id="PTHR39598">
    <property type="entry name" value="AUSTINOL SYNTHESIS PROTEIN F-RELATED"/>
    <property type="match status" value="1"/>
</dbReference>
<dbReference type="InterPro" id="IPR050977">
    <property type="entry name" value="Fungal_Meroterpenoid_Isomerase"/>
</dbReference>
<evidence type="ECO:0008006" key="3">
    <source>
        <dbReference type="Google" id="ProtNLM"/>
    </source>
</evidence>
<proteinExistence type="predicted"/>
<comment type="caution">
    <text evidence="1">The sequence shown here is derived from an EMBL/GenBank/DDBJ whole genome shotgun (WGS) entry which is preliminary data.</text>
</comment>
<organism evidence="1 2">
    <name type="scientific">Cephalotrichum gorgonifer</name>
    <dbReference type="NCBI Taxonomy" id="2041049"/>
    <lineage>
        <taxon>Eukaryota</taxon>
        <taxon>Fungi</taxon>
        <taxon>Dikarya</taxon>
        <taxon>Ascomycota</taxon>
        <taxon>Pezizomycotina</taxon>
        <taxon>Sordariomycetes</taxon>
        <taxon>Hypocreomycetidae</taxon>
        <taxon>Microascales</taxon>
        <taxon>Microascaceae</taxon>
        <taxon>Cephalotrichum</taxon>
    </lineage>
</organism>
<dbReference type="SUPFAM" id="SSF54427">
    <property type="entry name" value="NTF2-like"/>
    <property type="match status" value="1"/>
</dbReference>
<sequence length="148" mass="16612">MSPIREQILKTVDGYLAAFNTNTPEGTIALRSPDCKHHVLPKSAGHPVRSNEEYRDFISPGFQIMKPFIIKLADGVPPIIDEEQRKVTLYLASSAETPIGPYVNEYVFTLRTNDSGTEIVEVVEFIDSAYTAEFMTKIMAFIGEQQQK</sequence>
<dbReference type="EMBL" id="ONZQ02000012">
    <property type="protein sequence ID" value="SPO05375.1"/>
    <property type="molecule type" value="Genomic_DNA"/>
</dbReference>
<evidence type="ECO:0000313" key="1">
    <source>
        <dbReference type="EMBL" id="SPO05375.1"/>
    </source>
</evidence>
<name>A0AAE8N321_9PEZI</name>
<dbReference type="Gene3D" id="3.10.450.50">
    <property type="match status" value="1"/>
</dbReference>
<dbReference type="Proteomes" id="UP001187682">
    <property type="component" value="Unassembled WGS sequence"/>
</dbReference>
<dbReference type="InterPro" id="IPR032710">
    <property type="entry name" value="NTF2-like_dom_sf"/>
</dbReference>
<dbReference type="AlphaFoldDB" id="A0AAE8N321"/>
<accession>A0AAE8N321</accession>
<dbReference type="PANTHER" id="PTHR39598:SF1">
    <property type="entry name" value="AUSTINOID BIOSYNTHESIS CLUSTERS PROTEIN F-RELATED"/>
    <property type="match status" value="1"/>
</dbReference>